<name>A0ABV6N4K0_9PSEU</name>
<dbReference type="SUPFAM" id="SSF56563">
    <property type="entry name" value="Major capsid protein gp5"/>
    <property type="match status" value="1"/>
</dbReference>
<gene>
    <name evidence="3" type="ORF">ACFFH7_35830</name>
</gene>
<evidence type="ECO:0000313" key="3">
    <source>
        <dbReference type="EMBL" id="MFC0546926.1"/>
    </source>
</evidence>
<dbReference type="Gene3D" id="3.30.2400.10">
    <property type="entry name" value="Major capsid protein gp5"/>
    <property type="match status" value="1"/>
</dbReference>
<comment type="subcellular location">
    <subcellularLocation>
        <location evidence="1">Virion</location>
    </subcellularLocation>
</comment>
<proteinExistence type="predicted"/>
<dbReference type="EMBL" id="JBHLUD010000013">
    <property type="protein sequence ID" value="MFC0546926.1"/>
    <property type="molecule type" value="Genomic_DNA"/>
</dbReference>
<dbReference type="Gene3D" id="3.30.2320.10">
    <property type="entry name" value="hypothetical protein PF0899 domain"/>
    <property type="match status" value="1"/>
</dbReference>
<dbReference type="InterPro" id="IPR054612">
    <property type="entry name" value="Phage_capsid-like_C"/>
</dbReference>
<accession>A0ABV6N4K0</accession>
<protein>
    <submittedName>
        <fullName evidence="3">Phage major capsid protein</fullName>
    </submittedName>
</protein>
<sequence length="423" mass="45736">MSPVLEARTAMRALALKAKHVVDDKDMAMADKKSALVTLSEEMQKHSDTIEVYEKAALLCKGGDSAEDKDHPLIPAQRRSLGEQLVASKGYAELAAAVSPDGGRKRFGTTVEVKSTPTPPPVINEGTTVGAGGFLDGVAAPLILPNYQQQMVELLFPELNIADLFAQGSTSSPIITWVEETEFVNAAAPVAEGELKPTSSDAVERLFEQVGKIAHLLRMTDEMVMDAEQFKSFLDSRMNLGIRLKEQDGLINGTGYPGIRGLLQHAAGFQTAMSANGSTNVAVTADTIFSQITAVRWKAFMEPDTVLINPFDWEHIKLGKDANGQYYAGGPFQGAYGVGSFTNVDSLWGKRVVLTPTLAQGTCVVGAFKAGGQIFRRQGIVSEMSNSNNDDFEHNRVTIRAEERLALVIYRPAVFGIVNLAWS</sequence>
<dbReference type="Proteomes" id="UP001589810">
    <property type="component" value="Unassembled WGS sequence"/>
</dbReference>
<organism evidence="3 4">
    <name type="scientific">Kutzneria chonburiensis</name>
    <dbReference type="NCBI Taxonomy" id="1483604"/>
    <lineage>
        <taxon>Bacteria</taxon>
        <taxon>Bacillati</taxon>
        <taxon>Actinomycetota</taxon>
        <taxon>Actinomycetes</taxon>
        <taxon>Pseudonocardiales</taxon>
        <taxon>Pseudonocardiaceae</taxon>
        <taxon>Kutzneria</taxon>
    </lineage>
</organism>
<evidence type="ECO:0000259" key="2">
    <source>
        <dbReference type="Pfam" id="PF05065"/>
    </source>
</evidence>
<dbReference type="NCBIfam" id="TIGR01554">
    <property type="entry name" value="major_cap_HK97"/>
    <property type="match status" value="1"/>
</dbReference>
<dbReference type="InterPro" id="IPR024455">
    <property type="entry name" value="Phage_capsid"/>
</dbReference>
<evidence type="ECO:0000256" key="1">
    <source>
        <dbReference type="ARBA" id="ARBA00004328"/>
    </source>
</evidence>
<dbReference type="Pfam" id="PF05065">
    <property type="entry name" value="Phage_capsid"/>
    <property type="match status" value="1"/>
</dbReference>
<keyword evidence="4" id="KW-1185">Reference proteome</keyword>
<feature type="domain" description="Phage capsid-like C-terminal" evidence="2">
    <location>
        <begin position="142"/>
        <end position="415"/>
    </location>
</feature>
<reference evidence="3 4" key="1">
    <citation type="submission" date="2024-09" db="EMBL/GenBank/DDBJ databases">
        <authorList>
            <person name="Sun Q."/>
            <person name="Mori K."/>
        </authorList>
    </citation>
    <scope>NUCLEOTIDE SEQUENCE [LARGE SCALE GENOMIC DNA]</scope>
    <source>
        <strain evidence="3 4">TBRC 1432</strain>
    </source>
</reference>
<comment type="caution">
    <text evidence="3">The sequence shown here is derived from an EMBL/GenBank/DDBJ whole genome shotgun (WGS) entry which is preliminary data.</text>
</comment>
<dbReference type="RefSeq" id="WP_273937165.1">
    <property type="nucleotide sequence ID" value="NZ_CP097263.1"/>
</dbReference>
<evidence type="ECO:0000313" key="4">
    <source>
        <dbReference type="Proteomes" id="UP001589810"/>
    </source>
</evidence>